<evidence type="ECO:0000259" key="1">
    <source>
        <dbReference type="Pfam" id="PF00931"/>
    </source>
</evidence>
<dbReference type="Gene3D" id="3.40.50.300">
    <property type="entry name" value="P-loop containing nucleotide triphosphate hydrolases"/>
    <property type="match status" value="1"/>
</dbReference>
<dbReference type="InterPro" id="IPR027417">
    <property type="entry name" value="P-loop_NTPase"/>
</dbReference>
<dbReference type="SUPFAM" id="SSF52540">
    <property type="entry name" value="P-loop containing nucleoside triphosphate hydrolases"/>
    <property type="match status" value="1"/>
</dbReference>
<feature type="domain" description="NB-ARC" evidence="1">
    <location>
        <begin position="71"/>
        <end position="168"/>
    </location>
</feature>
<organism evidence="2 3">
    <name type="scientific">Parasponia andersonii</name>
    <name type="common">Sponia andersonii</name>
    <dbReference type="NCBI Taxonomy" id="3476"/>
    <lineage>
        <taxon>Eukaryota</taxon>
        <taxon>Viridiplantae</taxon>
        <taxon>Streptophyta</taxon>
        <taxon>Embryophyta</taxon>
        <taxon>Tracheophyta</taxon>
        <taxon>Spermatophyta</taxon>
        <taxon>Magnoliopsida</taxon>
        <taxon>eudicotyledons</taxon>
        <taxon>Gunneridae</taxon>
        <taxon>Pentapetalae</taxon>
        <taxon>rosids</taxon>
        <taxon>fabids</taxon>
        <taxon>Rosales</taxon>
        <taxon>Cannabaceae</taxon>
        <taxon>Parasponia</taxon>
    </lineage>
</organism>
<dbReference type="STRING" id="3476.A0A2P5DBD0"/>
<dbReference type="EMBL" id="JXTB01000049">
    <property type="protein sequence ID" value="PON70592.1"/>
    <property type="molecule type" value="Genomic_DNA"/>
</dbReference>
<protein>
    <submittedName>
        <fullName evidence="2">NB-ARC domain containing protein</fullName>
    </submittedName>
</protein>
<dbReference type="InterPro" id="IPR002182">
    <property type="entry name" value="NB-ARC"/>
</dbReference>
<dbReference type="Pfam" id="PF00931">
    <property type="entry name" value="NB-ARC"/>
    <property type="match status" value="1"/>
</dbReference>
<sequence>MEDSSCKKRTIESRLETKIDSGSTTLNPEVERWFKKAEHIYDKVRTMQQKVENVRYFSPACLGKKDGSILIERSVIASKIDWDISKYDDEITRASMLHAELCRKGRYVLILDDLWRVYPLDEVGIPEPTTKNGCKLLLTTRLHDACRRMSCKAIRRELLSEAEALNVITRSW</sequence>
<name>A0A2P5DBD0_PARAD</name>
<keyword evidence="3" id="KW-1185">Reference proteome</keyword>
<comment type="caution">
    <text evidence="2">The sequence shown here is derived from an EMBL/GenBank/DDBJ whole genome shotgun (WGS) entry which is preliminary data.</text>
</comment>
<dbReference type="Proteomes" id="UP000237105">
    <property type="component" value="Unassembled WGS sequence"/>
</dbReference>
<dbReference type="OrthoDB" id="786997at2759"/>
<reference evidence="3" key="1">
    <citation type="submission" date="2016-06" db="EMBL/GenBank/DDBJ databases">
        <title>Parallel loss of symbiosis genes in relatives of nitrogen-fixing non-legume Parasponia.</title>
        <authorList>
            <person name="Van Velzen R."/>
            <person name="Holmer R."/>
            <person name="Bu F."/>
            <person name="Rutten L."/>
            <person name="Van Zeijl A."/>
            <person name="Liu W."/>
            <person name="Santuari L."/>
            <person name="Cao Q."/>
            <person name="Sharma T."/>
            <person name="Shen D."/>
            <person name="Roswanjaya Y."/>
            <person name="Wardhani T."/>
            <person name="Kalhor M.S."/>
            <person name="Jansen J."/>
            <person name="Van den Hoogen J."/>
            <person name="Gungor B."/>
            <person name="Hartog M."/>
            <person name="Hontelez J."/>
            <person name="Verver J."/>
            <person name="Yang W.-C."/>
            <person name="Schijlen E."/>
            <person name="Repin R."/>
            <person name="Schilthuizen M."/>
            <person name="Schranz E."/>
            <person name="Heidstra R."/>
            <person name="Miyata K."/>
            <person name="Fedorova E."/>
            <person name="Kohlen W."/>
            <person name="Bisseling T."/>
            <person name="Smit S."/>
            <person name="Geurts R."/>
        </authorList>
    </citation>
    <scope>NUCLEOTIDE SEQUENCE [LARGE SCALE GENOMIC DNA]</scope>
    <source>
        <strain evidence="3">cv. WU1-14</strain>
    </source>
</reference>
<accession>A0A2P5DBD0</accession>
<dbReference type="AlphaFoldDB" id="A0A2P5DBD0"/>
<evidence type="ECO:0000313" key="3">
    <source>
        <dbReference type="Proteomes" id="UP000237105"/>
    </source>
</evidence>
<gene>
    <name evidence="2" type="ORF">PanWU01x14_079660</name>
</gene>
<proteinExistence type="predicted"/>
<dbReference type="GO" id="GO:0043531">
    <property type="term" value="F:ADP binding"/>
    <property type="evidence" value="ECO:0007669"/>
    <property type="project" value="InterPro"/>
</dbReference>
<evidence type="ECO:0000313" key="2">
    <source>
        <dbReference type="EMBL" id="PON70592.1"/>
    </source>
</evidence>